<reference evidence="1" key="1">
    <citation type="submission" date="2021-01" db="EMBL/GenBank/DDBJ databases">
        <authorList>
            <person name="Corre E."/>
            <person name="Pelletier E."/>
            <person name="Niang G."/>
            <person name="Scheremetjew M."/>
            <person name="Finn R."/>
            <person name="Kale V."/>
            <person name="Holt S."/>
            <person name="Cochrane G."/>
            <person name="Meng A."/>
            <person name="Brown T."/>
            <person name="Cohen L."/>
        </authorList>
    </citation>
    <scope>NUCLEOTIDE SEQUENCE</scope>
    <source>
        <strain evidence="1">CCMP645</strain>
    </source>
</reference>
<proteinExistence type="predicted"/>
<name>A0A7S4BCY1_CHRCT</name>
<accession>A0A7S4BCY1</accession>
<evidence type="ECO:0000313" key="1">
    <source>
        <dbReference type="EMBL" id="CAE0761990.1"/>
    </source>
</evidence>
<gene>
    <name evidence="1" type="ORF">PCAR00345_LOCUS14602</name>
</gene>
<sequence length="112" mass="12645">MPLGEHCRAARILQQQGWNQRCKQVVTQATRNRPFAQATRNVGLHSCYDAHTERNEIAGVCSALRLPTRTLASALWQHACLWTNSMEEYGSICAAPRQASLTKRMQHLTKIV</sequence>
<dbReference type="EMBL" id="HBIZ01023109">
    <property type="protein sequence ID" value="CAE0761990.1"/>
    <property type="molecule type" value="Transcribed_RNA"/>
</dbReference>
<protein>
    <submittedName>
        <fullName evidence="1">Uncharacterized protein</fullName>
    </submittedName>
</protein>
<organism evidence="1">
    <name type="scientific">Chrysotila carterae</name>
    <name type="common">Marine alga</name>
    <name type="synonym">Syracosphaera carterae</name>
    <dbReference type="NCBI Taxonomy" id="13221"/>
    <lineage>
        <taxon>Eukaryota</taxon>
        <taxon>Haptista</taxon>
        <taxon>Haptophyta</taxon>
        <taxon>Prymnesiophyceae</taxon>
        <taxon>Isochrysidales</taxon>
        <taxon>Isochrysidaceae</taxon>
        <taxon>Chrysotila</taxon>
    </lineage>
</organism>
<dbReference type="AlphaFoldDB" id="A0A7S4BCY1"/>